<dbReference type="CDD" id="cd18793">
    <property type="entry name" value="SF2_C_SNF"/>
    <property type="match status" value="1"/>
</dbReference>
<dbReference type="GO" id="GO:0003677">
    <property type="term" value="F:DNA binding"/>
    <property type="evidence" value="ECO:0007669"/>
    <property type="project" value="InterPro"/>
</dbReference>
<name>A0A0G0QBX4_9BACT</name>
<protein>
    <submittedName>
        <fullName evidence="5">Helicase domain protein</fullName>
    </submittedName>
</protein>
<comment type="caution">
    <text evidence="5">The sequence shown here is derived from an EMBL/GenBank/DDBJ whole genome shotgun (WGS) entry which is preliminary data.</text>
</comment>
<dbReference type="InterPro" id="IPR049730">
    <property type="entry name" value="SNF2/RAD54-like_C"/>
</dbReference>
<sequence>MYTPNKSIIDNDKIKLFTELRNILNDQPNHFDVATGYFNVGGFELVAQEIKGVKKFRLLLGHSPSVDDKLKPDLFEPITFYKMNLREDLENEEFTSKKSQAVKDLISFLEKQIVEVKLLEKPFLHGKAYIFDGLAIIGSSNFTYSGLAGNTELNAVLIDPHPVYVKKEWFDKFWEQARDFKQELTEILKSSKLGTKEYSPYEVYIKALYELQRKELEPTDTHTNENLPDSVVNLATFQEDAVNRIYSSLTNYNGVLVADSVGLGKTWIAKKVIEDFGFYRRRKFLVVCPAQLHRMWQAELKDLGVSENIIHQEYLGGEGLDYEDLEKRHQIKLSDISLIVIDESHNFRNPISNRYENLFSLIEKIRSYGKTPKVILMTATPMNNTVWDFYFQLMLIGQNNKRMFIKQGIFDLQKEFNKAQKGNTNHINDVLQSISIRRTRQYIRENYHDAKFKTETGEYIKIEFPDRKLEEVHYSLDKAYDGLYAEISRKIEADLTLAYYKLSEYNISEKKDLVKVQRGIALAGIFQTVLLKRLESSVEAFRKSVKSHMEFLTEFKSVVQKGKILRKKFFEKYINSLDESVEDIDDLGDFAKHLEDIDLKDYNKEKLFADLDRDIKVFSTIYNDIKNIDESQDAKLIKFKEHLLKNLKSEKAVIFSYYSDTVKYVAQALDNDADFKKKFGKKIAFVTGSNSSSERQGILEDFLNGKTNVIISTDILSEGQNLQRAKTVTNYDLHWNPVRMIQRAGRIDRIGSPFKEIIIYNFYPEDELESLLDLVQTLQKKIMMINDTIGLDASVLGEQINPKVFGIIRDLKSEEEETKDKTMELLEAEQFGGGELFFQPLKNFGLDKLPAFAQELPHGIQSGLKKGYRGVFFYLQYAGEYHFWYLYDLVHKDFKTNKTEILDFIACRQDEKRVVPEDIDVYQAYEEIKGRIADLFNETRFEVEMRTPSGKKEKFLIDMRDELEHIKTEVLFEEDVKGRAKIEEIVIKINEVNFTKKRLQYLRRSWNAFKKTHKSWRKLVAEIGDFLSDKVETPTEVIEEFNDKKLKLICVDYIS</sequence>
<dbReference type="Pfam" id="PF00271">
    <property type="entry name" value="Helicase_C"/>
    <property type="match status" value="1"/>
</dbReference>
<dbReference type="Gene3D" id="3.40.50.10810">
    <property type="entry name" value="Tandem AAA-ATPase domain"/>
    <property type="match status" value="1"/>
</dbReference>
<dbReference type="InterPro" id="IPR025202">
    <property type="entry name" value="PLD-like_dom"/>
</dbReference>
<dbReference type="Pfam" id="PF13091">
    <property type="entry name" value="PLDc_2"/>
    <property type="match status" value="1"/>
</dbReference>
<dbReference type="GO" id="GO:0004386">
    <property type="term" value="F:helicase activity"/>
    <property type="evidence" value="ECO:0007669"/>
    <property type="project" value="UniProtKB-KW"/>
</dbReference>
<dbReference type="SMART" id="SM00490">
    <property type="entry name" value="HELICc"/>
    <property type="match status" value="1"/>
</dbReference>
<dbReference type="PANTHER" id="PTHR45766:SF6">
    <property type="entry name" value="SWI_SNF-RELATED MATRIX-ASSOCIATED ACTIN-DEPENDENT REGULATOR OF CHROMATIN SUBFAMILY A-LIKE PROTEIN 1"/>
    <property type="match status" value="1"/>
</dbReference>
<dbReference type="STRING" id="1618574.UT24_C0026G0007"/>
<evidence type="ECO:0000313" key="6">
    <source>
        <dbReference type="Proteomes" id="UP000033881"/>
    </source>
</evidence>
<feature type="domain" description="Helicase ATP-binding" evidence="3">
    <location>
        <begin position="246"/>
        <end position="399"/>
    </location>
</feature>
<evidence type="ECO:0000313" key="5">
    <source>
        <dbReference type="EMBL" id="KKQ99176.1"/>
    </source>
</evidence>
<evidence type="ECO:0000256" key="1">
    <source>
        <dbReference type="ARBA" id="ARBA00022801"/>
    </source>
</evidence>
<dbReference type="CDD" id="cd09178">
    <property type="entry name" value="PLDc_N_Snf2_like"/>
    <property type="match status" value="1"/>
</dbReference>
<dbReference type="PROSITE" id="PS51194">
    <property type="entry name" value="HELICASE_CTER"/>
    <property type="match status" value="1"/>
</dbReference>
<dbReference type="PATRIC" id="fig|1618574.4.peg.1523"/>
<dbReference type="PROSITE" id="PS51192">
    <property type="entry name" value="HELICASE_ATP_BIND_1"/>
    <property type="match status" value="1"/>
</dbReference>
<feature type="domain" description="Helicase C-terminal" evidence="4">
    <location>
        <begin position="639"/>
        <end position="797"/>
    </location>
</feature>
<dbReference type="GO" id="GO:0006793">
    <property type="term" value="P:phosphorus metabolic process"/>
    <property type="evidence" value="ECO:0007669"/>
    <property type="project" value="UniProtKB-ARBA"/>
</dbReference>
<evidence type="ECO:0000259" key="2">
    <source>
        <dbReference type="PROSITE" id="PS50035"/>
    </source>
</evidence>
<dbReference type="SUPFAM" id="SSF52540">
    <property type="entry name" value="P-loop containing nucleoside triphosphate hydrolases"/>
    <property type="match status" value="1"/>
</dbReference>
<dbReference type="SMART" id="SM00155">
    <property type="entry name" value="PLDc"/>
    <property type="match status" value="1"/>
</dbReference>
<dbReference type="InterPro" id="IPR001736">
    <property type="entry name" value="PLipase_D/transphosphatidylase"/>
</dbReference>
<dbReference type="GO" id="GO:0005524">
    <property type="term" value="F:ATP binding"/>
    <property type="evidence" value="ECO:0007669"/>
    <property type="project" value="InterPro"/>
</dbReference>
<evidence type="ECO:0000259" key="4">
    <source>
        <dbReference type="PROSITE" id="PS51194"/>
    </source>
</evidence>
<keyword evidence="1" id="KW-0378">Hydrolase</keyword>
<accession>A0A0G0QBX4</accession>
<dbReference type="Pfam" id="PF04851">
    <property type="entry name" value="ResIII"/>
    <property type="match status" value="1"/>
</dbReference>
<evidence type="ECO:0000259" key="3">
    <source>
        <dbReference type="PROSITE" id="PS51192"/>
    </source>
</evidence>
<gene>
    <name evidence="5" type="ORF">UT24_C0026G0007</name>
</gene>
<reference evidence="5 6" key="1">
    <citation type="journal article" date="2015" name="Nature">
        <title>rRNA introns, odd ribosomes, and small enigmatic genomes across a large radiation of phyla.</title>
        <authorList>
            <person name="Brown C.T."/>
            <person name="Hug L.A."/>
            <person name="Thomas B.C."/>
            <person name="Sharon I."/>
            <person name="Castelle C.J."/>
            <person name="Singh A."/>
            <person name="Wilkins M.J."/>
            <person name="Williams K.H."/>
            <person name="Banfield J.F."/>
        </authorList>
    </citation>
    <scope>NUCLEOTIDE SEQUENCE [LARGE SCALE GENOMIC DNA]</scope>
</reference>
<keyword evidence="5" id="KW-0347">Helicase</keyword>
<dbReference type="Gene3D" id="3.40.50.300">
    <property type="entry name" value="P-loop containing nucleotide triphosphate hydrolases"/>
    <property type="match status" value="1"/>
</dbReference>
<dbReference type="Gene3D" id="3.30.870.10">
    <property type="entry name" value="Endonuclease Chain A"/>
    <property type="match status" value="1"/>
</dbReference>
<dbReference type="InterPro" id="IPR027417">
    <property type="entry name" value="P-loop_NTPase"/>
</dbReference>
<dbReference type="InterPro" id="IPR014001">
    <property type="entry name" value="Helicase_ATP-bd"/>
</dbReference>
<organism evidence="5 6">
    <name type="scientific">Candidatus Woesebacteria bacterium GW2011_GWB1_39_12</name>
    <dbReference type="NCBI Taxonomy" id="1618574"/>
    <lineage>
        <taxon>Bacteria</taxon>
        <taxon>Candidatus Woeseibacteriota</taxon>
    </lineage>
</organism>
<dbReference type="InterPro" id="IPR006935">
    <property type="entry name" value="Helicase/UvrB_N"/>
</dbReference>
<feature type="domain" description="PLD phosphodiesterase" evidence="2">
    <location>
        <begin position="120"/>
        <end position="146"/>
    </location>
</feature>
<dbReference type="InterPro" id="IPR038718">
    <property type="entry name" value="SNF2-like_sf"/>
</dbReference>
<keyword evidence="5" id="KW-0067">ATP-binding</keyword>
<dbReference type="AlphaFoldDB" id="A0A0G0QBX4"/>
<dbReference type="PANTHER" id="PTHR45766">
    <property type="entry name" value="DNA ANNEALING HELICASE AND ENDONUCLEASE ZRANB3 FAMILY MEMBER"/>
    <property type="match status" value="1"/>
</dbReference>
<dbReference type="InterPro" id="IPR001650">
    <property type="entry name" value="Helicase_C-like"/>
</dbReference>
<dbReference type="PROSITE" id="PS50035">
    <property type="entry name" value="PLD"/>
    <property type="match status" value="1"/>
</dbReference>
<dbReference type="SUPFAM" id="SSF56024">
    <property type="entry name" value="Phospholipase D/nuclease"/>
    <property type="match status" value="1"/>
</dbReference>
<dbReference type="EMBL" id="LBWB01000026">
    <property type="protein sequence ID" value="KKQ99176.1"/>
    <property type="molecule type" value="Genomic_DNA"/>
</dbReference>
<proteinExistence type="predicted"/>
<dbReference type="GO" id="GO:0016787">
    <property type="term" value="F:hydrolase activity"/>
    <property type="evidence" value="ECO:0007669"/>
    <property type="project" value="UniProtKB-KW"/>
</dbReference>
<dbReference type="Proteomes" id="UP000033881">
    <property type="component" value="Unassembled WGS sequence"/>
</dbReference>
<dbReference type="SMART" id="SM00487">
    <property type="entry name" value="DEXDc"/>
    <property type="match status" value="1"/>
</dbReference>
<keyword evidence="5" id="KW-0547">Nucleotide-binding</keyword>